<dbReference type="EMBL" id="CAJVCH010441244">
    <property type="protein sequence ID" value="CAG7819172.1"/>
    <property type="molecule type" value="Genomic_DNA"/>
</dbReference>
<comment type="caution">
    <text evidence="1">The sequence shown here is derived from an EMBL/GenBank/DDBJ whole genome shotgun (WGS) entry which is preliminary data.</text>
</comment>
<feature type="non-terminal residue" evidence="1">
    <location>
        <position position="1"/>
    </location>
</feature>
<reference evidence="1" key="1">
    <citation type="submission" date="2021-06" db="EMBL/GenBank/DDBJ databases">
        <authorList>
            <person name="Hodson N. C."/>
            <person name="Mongue J. A."/>
            <person name="Jaron S. K."/>
        </authorList>
    </citation>
    <scope>NUCLEOTIDE SEQUENCE</scope>
</reference>
<accession>A0A8J2KML3</accession>
<name>A0A8J2KML3_9HEXA</name>
<protein>
    <submittedName>
        <fullName evidence="1">Uncharacterized protein</fullName>
    </submittedName>
</protein>
<sequence length="29" mass="3740">MFWGKCWTLSKHSKKFMRKNFEDKYQRTQ</sequence>
<evidence type="ECO:0000313" key="1">
    <source>
        <dbReference type="EMBL" id="CAG7819172.1"/>
    </source>
</evidence>
<keyword evidence="2" id="KW-1185">Reference proteome</keyword>
<evidence type="ECO:0000313" key="2">
    <source>
        <dbReference type="Proteomes" id="UP000708208"/>
    </source>
</evidence>
<dbReference type="AlphaFoldDB" id="A0A8J2KML3"/>
<organism evidence="1 2">
    <name type="scientific">Allacma fusca</name>
    <dbReference type="NCBI Taxonomy" id="39272"/>
    <lineage>
        <taxon>Eukaryota</taxon>
        <taxon>Metazoa</taxon>
        <taxon>Ecdysozoa</taxon>
        <taxon>Arthropoda</taxon>
        <taxon>Hexapoda</taxon>
        <taxon>Collembola</taxon>
        <taxon>Symphypleona</taxon>
        <taxon>Sminthuridae</taxon>
        <taxon>Allacma</taxon>
    </lineage>
</organism>
<dbReference type="Proteomes" id="UP000708208">
    <property type="component" value="Unassembled WGS sequence"/>
</dbReference>
<proteinExistence type="predicted"/>
<gene>
    <name evidence="1" type="ORF">AFUS01_LOCUS29635</name>
</gene>